<dbReference type="Proteomes" id="UP000180280">
    <property type="component" value="Unassembled WGS sequence"/>
</dbReference>
<protein>
    <submittedName>
        <fullName evidence="1">Uncharacterized protein</fullName>
    </submittedName>
</protein>
<dbReference type="EMBL" id="MKCT01000032">
    <property type="protein sequence ID" value="OHX19556.1"/>
    <property type="molecule type" value="Genomic_DNA"/>
</dbReference>
<proteinExistence type="predicted"/>
<accession>A0ABX3CB93</accession>
<evidence type="ECO:0000313" key="2">
    <source>
        <dbReference type="Proteomes" id="UP000180280"/>
    </source>
</evidence>
<name>A0ABX3CB93_9NEIS</name>
<gene>
    <name evidence="1" type="ORF">BI344_17785</name>
</gene>
<dbReference type="RefSeq" id="WP_071113459.1">
    <property type="nucleotide sequence ID" value="NZ_MKCT01000032.1"/>
</dbReference>
<comment type="caution">
    <text evidence="1">The sequence shown here is derived from an EMBL/GenBank/DDBJ whole genome shotgun (WGS) entry which is preliminary data.</text>
</comment>
<reference evidence="1 2" key="1">
    <citation type="submission" date="2016-09" db="EMBL/GenBank/DDBJ databases">
        <title>Chromobacterium muskegensis sp. nov., an insecticidal bacterium isolated from Sphagnum bogs.</title>
        <authorList>
            <person name="Sparks M.E."/>
            <person name="Blackburn M.B."/>
            <person name="Gundersen-Rindal D.E."/>
            <person name="Mitchell A."/>
            <person name="Farrar R."/>
            <person name="Kuhar D."/>
        </authorList>
    </citation>
    <scope>NUCLEOTIDE SEQUENCE [LARGE SCALE GENOMIC DNA]</scope>
    <source>
        <strain evidence="1 2">14B-1</strain>
    </source>
</reference>
<evidence type="ECO:0000313" key="1">
    <source>
        <dbReference type="EMBL" id="OHX19556.1"/>
    </source>
</evidence>
<organism evidence="1 2">
    <name type="scientific">Chromobacterium sphagni</name>
    <dbReference type="NCBI Taxonomy" id="1903179"/>
    <lineage>
        <taxon>Bacteria</taxon>
        <taxon>Pseudomonadati</taxon>
        <taxon>Pseudomonadota</taxon>
        <taxon>Betaproteobacteria</taxon>
        <taxon>Neisseriales</taxon>
        <taxon>Chromobacteriaceae</taxon>
        <taxon>Chromobacterium</taxon>
    </lineage>
</organism>
<sequence>MHTYVVDFVPRAKTGGFTLRVEGVPASDKNAAILRAASQERINAAHYKTRATIQRGKAA</sequence>
<keyword evidence="2" id="KW-1185">Reference proteome</keyword>